<dbReference type="Proteomes" id="UP001500841">
    <property type="component" value="Unassembled WGS sequence"/>
</dbReference>
<feature type="transmembrane region" description="Helical" evidence="6">
    <location>
        <begin position="106"/>
        <end position="128"/>
    </location>
</feature>
<evidence type="ECO:0000256" key="4">
    <source>
        <dbReference type="ARBA" id="ARBA00022989"/>
    </source>
</evidence>
<keyword evidence="4 6" id="KW-1133">Transmembrane helix</keyword>
<feature type="transmembrane region" description="Helical" evidence="6">
    <location>
        <begin position="162"/>
        <end position="182"/>
    </location>
</feature>
<keyword evidence="5 6" id="KW-0472">Membrane</keyword>
<evidence type="ECO:0000256" key="3">
    <source>
        <dbReference type="ARBA" id="ARBA00022692"/>
    </source>
</evidence>
<evidence type="ECO:0000313" key="8">
    <source>
        <dbReference type="Proteomes" id="UP001500841"/>
    </source>
</evidence>
<evidence type="ECO:0000256" key="6">
    <source>
        <dbReference type="SAM" id="Phobius"/>
    </source>
</evidence>
<gene>
    <name evidence="7" type="ORF">GCM10022392_20480</name>
</gene>
<dbReference type="Pfam" id="PF01943">
    <property type="entry name" value="Polysacc_synt"/>
    <property type="match status" value="1"/>
</dbReference>
<feature type="transmembrane region" description="Helical" evidence="6">
    <location>
        <begin position="373"/>
        <end position="394"/>
    </location>
</feature>
<sequence length="429" mass="47918">MFNNNLLNLKQRISNAYHQLRKTNILANFFNLGSIQISNILLLLLTIRLITGVVGIEEFGIVMFANRVAQFAGIAINFGTNQSAVRDTASNLDNPQQLASVFYNTIWIRALVFIATLTLLLCLHNAGIPYYNTILMAMPIVLAEVFNPLCFFIGIEKLKVFNVYNLIFNAIAVLALVCFIKGPADANWINFILGAGNVITYVGLLIYLLRLYKLSFRLPVRNEIMVLLKANFHLTVNNVSVNLQQSVIVFALANWGSAYILGAYTLCDRVIGQCRNLLITLSNAIYPNAVHAYNADKAHWHTYRRKTKYLLAGAFFVAAILLFALADFIICPILSNQPNPTAVLFLRIMAFVPLVSAFNVLNVLDQLLKNNTVYIFRIATILLVLALALAFMVVLTKNQLLIGAFTLIIELAALLMYEYCIKKPALQDA</sequence>
<dbReference type="PANTHER" id="PTHR30250">
    <property type="entry name" value="PST FAMILY PREDICTED COLANIC ACID TRANSPORTER"/>
    <property type="match status" value="1"/>
</dbReference>
<protein>
    <recommendedName>
        <fullName evidence="9">O-antigen/teichoic acid export membrane protein</fullName>
    </recommendedName>
</protein>
<evidence type="ECO:0000256" key="1">
    <source>
        <dbReference type="ARBA" id="ARBA00004651"/>
    </source>
</evidence>
<feature type="transmembrane region" description="Helical" evidence="6">
    <location>
        <begin position="188"/>
        <end position="209"/>
    </location>
</feature>
<feature type="transmembrane region" description="Helical" evidence="6">
    <location>
        <begin position="134"/>
        <end position="155"/>
    </location>
</feature>
<feature type="transmembrane region" description="Helical" evidence="6">
    <location>
        <begin position="400"/>
        <end position="417"/>
    </location>
</feature>
<evidence type="ECO:0008006" key="9">
    <source>
        <dbReference type="Google" id="ProtNLM"/>
    </source>
</evidence>
<accession>A0ABP7WU86</accession>
<keyword evidence="3 6" id="KW-0812">Transmembrane</keyword>
<feature type="transmembrane region" description="Helical" evidence="6">
    <location>
        <begin position="309"/>
        <end position="335"/>
    </location>
</feature>
<feature type="transmembrane region" description="Helical" evidence="6">
    <location>
        <begin position="341"/>
        <end position="361"/>
    </location>
</feature>
<dbReference type="PANTHER" id="PTHR30250:SF11">
    <property type="entry name" value="O-ANTIGEN TRANSPORTER-RELATED"/>
    <property type="match status" value="1"/>
</dbReference>
<comment type="subcellular location">
    <subcellularLocation>
        <location evidence="1">Cell membrane</location>
        <topology evidence="1">Multi-pass membrane protein</topology>
    </subcellularLocation>
</comment>
<comment type="caution">
    <text evidence="7">The sequence shown here is derived from an EMBL/GenBank/DDBJ whole genome shotgun (WGS) entry which is preliminary data.</text>
</comment>
<evidence type="ECO:0000256" key="2">
    <source>
        <dbReference type="ARBA" id="ARBA00022475"/>
    </source>
</evidence>
<feature type="transmembrane region" description="Helical" evidence="6">
    <location>
        <begin position="25"/>
        <end position="45"/>
    </location>
</feature>
<dbReference type="EMBL" id="BAABCV010000006">
    <property type="protein sequence ID" value="GAA4096958.1"/>
    <property type="molecule type" value="Genomic_DNA"/>
</dbReference>
<evidence type="ECO:0000313" key="7">
    <source>
        <dbReference type="EMBL" id="GAA4096958.1"/>
    </source>
</evidence>
<dbReference type="InterPro" id="IPR002797">
    <property type="entry name" value="Polysacc_synth"/>
</dbReference>
<keyword evidence="2" id="KW-1003">Cell membrane</keyword>
<dbReference type="InterPro" id="IPR050833">
    <property type="entry name" value="Poly_Biosynth_Transport"/>
</dbReference>
<proteinExistence type="predicted"/>
<evidence type="ECO:0000256" key="5">
    <source>
        <dbReference type="ARBA" id="ARBA00023136"/>
    </source>
</evidence>
<name>A0ABP7WU86_9SPHI</name>
<organism evidence="7 8">
    <name type="scientific">Mucilaginibacter panaciglaebae</name>
    <dbReference type="NCBI Taxonomy" id="502331"/>
    <lineage>
        <taxon>Bacteria</taxon>
        <taxon>Pseudomonadati</taxon>
        <taxon>Bacteroidota</taxon>
        <taxon>Sphingobacteriia</taxon>
        <taxon>Sphingobacteriales</taxon>
        <taxon>Sphingobacteriaceae</taxon>
        <taxon>Mucilaginibacter</taxon>
    </lineage>
</organism>
<reference evidence="8" key="1">
    <citation type="journal article" date="2019" name="Int. J. Syst. Evol. Microbiol.">
        <title>The Global Catalogue of Microorganisms (GCM) 10K type strain sequencing project: providing services to taxonomists for standard genome sequencing and annotation.</title>
        <authorList>
            <consortium name="The Broad Institute Genomics Platform"/>
            <consortium name="The Broad Institute Genome Sequencing Center for Infectious Disease"/>
            <person name="Wu L."/>
            <person name="Ma J."/>
        </authorList>
    </citation>
    <scope>NUCLEOTIDE SEQUENCE [LARGE SCALE GENOMIC DNA]</scope>
    <source>
        <strain evidence="8">JCM 17085</strain>
    </source>
</reference>
<keyword evidence="8" id="KW-1185">Reference proteome</keyword>